<dbReference type="PANTHER" id="PTHR10293:SF73">
    <property type="entry name" value="GLUTAREDOXIN-3"/>
    <property type="match status" value="1"/>
</dbReference>
<evidence type="ECO:0000259" key="1">
    <source>
        <dbReference type="Pfam" id="PF00462"/>
    </source>
</evidence>
<proteinExistence type="predicted"/>
<reference evidence="3" key="1">
    <citation type="journal article" date="2013" name="Nature">
        <title>Pan genome of the phytoplankton Emiliania underpins its global distribution.</title>
        <authorList>
            <person name="Read B.A."/>
            <person name="Kegel J."/>
            <person name="Klute M.J."/>
            <person name="Kuo A."/>
            <person name="Lefebvre S.C."/>
            <person name="Maumus F."/>
            <person name="Mayer C."/>
            <person name="Miller J."/>
            <person name="Monier A."/>
            <person name="Salamov A."/>
            <person name="Young J."/>
            <person name="Aguilar M."/>
            <person name="Claverie J.M."/>
            <person name="Frickenhaus S."/>
            <person name="Gonzalez K."/>
            <person name="Herman E.K."/>
            <person name="Lin Y.C."/>
            <person name="Napier J."/>
            <person name="Ogata H."/>
            <person name="Sarno A.F."/>
            <person name="Shmutz J."/>
            <person name="Schroeder D."/>
            <person name="de Vargas C."/>
            <person name="Verret F."/>
            <person name="von Dassow P."/>
            <person name="Valentin K."/>
            <person name="Van de Peer Y."/>
            <person name="Wheeler G."/>
            <person name="Dacks J.B."/>
            <person name="Delwiche C.F."/>
            <person name="Dyhrman S.T."/>
            <person name="Glockner G."/>
            <person name="John U."/>
            <person name="Richards T."/>
            <person name="Worden A.Z."/>
            <person name="Zhang X."/>
            <person name="Grigoriev I.V."/>
            <person name="Allen A.E."/>
            <person name="Bidle K."/>
            <person name="Borodovsky M."/>
            <person name="Bowler C."/>
            <person name="Brownlee C."/>
            <person name="Cock J.M."/>
            <person name="Elias M."/>
            <person name="Gladyshev V.N."/>
            <person name="Groth M."/>
            <person name="Guda C."/>
            <person name="Hadaegh A."/>
            <person name="Iglesias-Rodriguez M.D."/>
            <person name="Jenkins J."/>
            <person name="Jones B.M."/>
            <person name="Lawson T."/>
            <person name="Leese F."/>
            <person name="Lindquist E."/>
            <person name="Lobanov A."/>
            <person name="Lomsadze A."/>
            <person name="Malik S.B."/>
            <person name="Marsh M.E."/>
            <person name="Mackinder L."/>
            <person name="Mock T."/>
            <person name="Mueller-Roeber B."/>
            <person name="Pagarete A."/>
            <person name="Parker M."/>
            <person name="Probert I."/>
            <person name="Quesneville H."/>
            <person name="Raines C."/>
            <person name="Rensing S.A."/>
            <person name="Riano-Pachon D.M."/>
            <person name="Richier S."/>
            <person name="Rokitta S."/>
            <person name="Shiraiwa Y."/>
            <person name="Soanes D.M."/>
            <person name="van der Giezen M."/>
            <person name="Wahlund T.M."/>
            <person name="Williams B."/>
            <person name="Wilson W."/>
            <person name="Wolfe G."/>
            <person name="Wurch L.L."/>
        </authorList>
    </citation>
    <scope>NUCLEOTIDE SEQUENCE</scope>
</reference>
<dbReference type="STRING" id="2903.R1EFE0"/>
<feature type="domain" description="Glutaredoxin" evidence="1">
    <location>
        <begin position="136"/>
        <end position="171"/>
    </location>
</feature>
<dbReference type="PROSITE" id="PS51354">
    <property type="entry name" value="GLUTAREDOXIN_2"/>
    <property type="match status" value="1"/>
</dbReference>
<dbReference type="GO" id="GO:0006879">
    <property type="term" value="P:intracellular iron ion homeostasis"/>
    <property type="evidence" value="ECO:0007669"/>
    <property type="project" value="TreeGrafter"/>
</dbReference>
<dbReference type="EnsemblProtists" id="EOD19564">
    <property type="protein sequence ID" value="EOD19564"/>
    <property type="gene ID" value="EMIHUDRAFT_209162"/>
</dbReference>
<dbReference type="eggNOG" id="KOG0911">
    <property type="taxonomic scope" value="Eukaryota"/>
</dbReference>
<organism evidence="2 3">
    <name type="scientific">Emiliania huxleyi (strain CCMP1516)</name>
    <dbReference type="NCBI Taxonomy" id="280463"/>
    <lineage>
        <taxon>Eukaryota</taxon>
        <taxon>Haptista</taxon>
        <taxon>Haptophyta</taxon>
        <taxon>Prymnesiophyceae</taxon>
        <taxon>Isochrysidales</taxon>
        <taxon>Noelaerhabdaceae</taxon>
        <taxon>Emiliania</taxon>
    </lineage>
</organism>
<sequence>MLPLTKGNGKALTVPIESLLLGLLGDFPVVLFIDGTILAPNDPASAEAVRVLQDAGVCYKAVDCSDERCNTGAREVVAALSRNTLLPQIYARGWVGGIEELKSEAGRLATAQLDPVASECNTPISHEQLRDLISHVDYSSFDILENEEVRKGLKEYSKWPTYPQLYANGKLLGGLDVVTGTAAIDFCKLIFFISTQLGNRRGITQLLDHKEEEPETGSGEAAALAAPLRGLASAPDCAGTTDREVTWTTKSWLGLQKQRISVVLHTAIAEQIVNELACGEGGRVHGAKCLAVLAGVA</sequence>
<dbReference type="PANTHER" id="PTHR10293">
    <property type="entry name" value="GLUTAREDOXIN FAMILY MEMBER"/>
    <property type="match status" value="1"/>
</dbReference>
<dbReference type="InterPro" id="IPR004480">
    <property type="entry name" value="Monothiol_GRX-rel"/>
</dbReference>
<name>A0A0D3J7S9_EMIH1</name>
<evidence type="ECO:0000313" key="3">
    <source>
        <dbReference type="Proteomes" id="UP000013827"/>
    </source>
</evidence>
<evidence type="ECO:0000313" key="2">
    <source>
        <dbReference type="EnsemblProtists" id="EOD19564"/>
    </source>
</evidence>
<dbReference type="AlphaFoldDB" id="A0A0D3J7S9"/>
<protein>
    <recommendedName>
        <fullName evidence="1">Glutaredoxin domain-containing protein</fullName>
    </recommendedName>
</protein>
<dbReference type="InterPro" id="IPR002109">
    <property type="entry name" value="Glutaredoxin"/>
</dbReference>
<keyword evidence="3" id="KW-1185">Reference proteome</keyword>
<dbReference type="PaxDb" id="2903-EOD19564"/>
<dbReference type="KEGG" id="ehx:EMIHUDRAFT_209162"/>
<reference evidence="2" key="2">
    <citation type="submission" date="2024-10" db="UniProtKB">
        <authorList>
            <consortium name="EnsemblProtists"/>
        </authorList>
    </citation>
    <scope>IDENTIFICATION</scope>
</reference>
<accession>A0A0D3J7S9</accession>
<dbReference type="Proteomes" id="UP000013827">
    <property type="component" value="Unassembled WGS sequence"/>
</dbReference>
<dbReference type="Pfam" id="PF00462">
    <property type="entry name" value="Glutaredoxin"/>
    <property type="match status" value="1"/>
</dbReference>
<dbReference type="GO" id="GO:0005829">
    <property type="term" value="C:cytosol"/>
    <property type="evidence" value="ECO:0007669"/>
    <property type="project" value="TreeGrafter"/>
</dbReference>
<dbReference type="HOGENOM" id="CLU_938219_0_0_1"/>
<dbReference type="GO" id="GO:0005634">
    <property type="term" value="C:nucleus"/>
    <property type="evidence" value="ECO:0007669"/>
    <property type="project" value="TreeGrafter"/>
</dbReference>
<dbReference type="SUPFAM" id="SSF52833">
    <property type="entry name" value="Thioredoxin-like"/>
    <property type="match status" value="2"/>
</dbReference>
<dbReference type="RefSeq" id="XP_005771993.1">
    <property type="nucleotide sequence ID" value="XM_005771936.1"/>
</dbReference>
<dbReference type="GeneID" id="17265065"/>
<dbReference type="InterPro" id="IPR036249">
    <property type="entry name" value="Thioredoxin-like_sf"/>
</dbReference>
<dbReference type="Gene3D" id="3.40.30.10">
    <property type="entry name" value="Glutaredoxin"/>
    <property type="match status" value="2"/>
</dbReference>